<dbReference type="PROSITE" id="PS50222">
    <property type="entry name" value="EF_HAND_2"/>
    <property type="match status" value="1"/>
</dbReference>
<proteinExistence type="inferred from homology"/>
<dbReference type="OMA" id="CDFYDFE"/>
<dbReference type="SMART" id="SM00054">
    <property type="entry name" value="EFh"/>
    <property type="match status" value="4"/>
</dbReference>
<dbReference type="GO" id="GO:0005509">
    <property type="term" value="F:calcium ion binding"/>
    <property type="evidence" value="ECO:0007669"/>
    <property type="project" value="InterPro"/>
</dbReference>
<dbReference type="GO" id="GO:0005856">
    <property type="term" value="C:cytoskeleton"/>
    <property type="evidence" value="ECO:0007669"/>
    <property type="project" value="UniProtKB-ARBA"/>
</dbReference>
<dbReference type="GeneID" id="19956461"/>
<feature type="coiled-coil region" evidence="7">
    <location>
        <begin position="158"/>
        <end position="386"/>
    </location>
</feature>
<keyword evidence="12" id="KW-1185">Reference proteome</keyword>
<evidence type="ECO:0000256" key="4">
    <source>
        <dbReference type="ARBA" id="ARBA00023054"/>
    </source>
</evidence>
<evidence type="ECO:0000256" key="2">
    <source>
        <dbReference type="ARBA" id="ARBA00006042"/>
    </source>
</evidence>
<dbReference type="Proteomes" id="UP000030762">
    <property type="component" value="Unassembled WGS sequence"/>
</dbReference>
<evidence type="ECO:0000256" key="8">
    <source>
        <dbReference type="SAM" id="MobiDB-lite"/>
    </source>
</evidence>
<keyword evidence="5" id="KW-0969">Cilium</keyword>
<feature type="domain" description="C2" evidence="9">
    <location>
        <begin position="756"/>
        <end position="891"/>
    </location>
</feature>
<dbReference type="InterPro" id="IPR002048">
    <property type="entry name" value="EF_hand_dom"/>
</dbReference>
<dbReference type="eggNOG" id="ENOG502QSQG">
    <property type="taxonomic scope" value="Eukaryota"/>
</dbReference>
<keyword evidence="4 7" id="KW-0175">Coiled coil</keyword>
<evidence type="ECO:0000259" key="9">
    <source>
        <dbReference type="PROSITE" id="PS50004"/>
    </source>
</evidence>
<evidence type="ECO:0000313" key="11">
    <source>
        <dbReference type="EMBL" id="EQC26389.1"/>
    </source>
</evidence>
<reference evidence="11 12" key="1">
    <citation type="submission" date="2012-04" db="EMBL/GenBank/DDBJ databases">
        <title>The Genome Sequence of Saprolegnia declina VS20.</title>
        <authorList>
            <consortium name="The Broad Institute Genome Sequencing Platform"/>
            <person name="Russ C."/>
            <person name="Nusbaum C."/>
            <person name="Tyler B."/>
            <person name="van West P."/>
            <person name="Dieguez-Uribeondo J."/>
            <person name="de Bruijn I."/>
            <person name="Tripathy S."/>
            <person name="Jiang R."/>
            <person name="Young S.K."/>
            <person name="Zeng Q."/>
            <person name="Gargeya S."/>
            <person name="Fitzgerald M."/>
            <person name="Haas B."/>
            <person name="Abouelleil A."/>
            <person name="Alvarado L."/>
            <person name="Arachchi H.M."/>
            <person name="Berlin A."/>
            <person name="Chapman S.B."/>
            <person name="Goldberg J."/>
            <person name="Griggs A."/>
            <person name="Gujja S."/>
            <person name="Hansen M."/>
            <person name="Howarth C."/>
            <person name="Imamovic A."/>
            <person name="Larimer J."/>
            <person name="McCowen C."/>
            <person name="Montmayeur A."/>
            <person name="Murphy C."/>
            <person name="Neiman D."/>
            <person name="Pearson M."/>
            <person name="Priest M."/>
            <person name="Roberts A."/>
            <person name="Saif S."/>
            <person name="Shea T."/>
            <person name="Sisk P."/>
            <person name="Sykes S."/>
            <person name="Wortman J."/>
            <person name="Nusbaum C."/>
            <person name="Birren B."/>
        </authorList>
    </citation>
    <scope>NUCLEOTIDE SEQUENCE [LARGE SCALE GENOMIC DNA]</scope>
    <source>
        <strain evidence="11 12">VS20</strain>
    </source>
</reference>
<keyword evidence="3" id="KW-0106">Calcium</keyword>
<dbReference type="VEuPathDB" id="FungiDB:SDRG_15734"/>
<dbReference type="InterPro" id="IPR018247">
    <property type="entry name" value="EF_Hand_1_Ca_BS"/>
</dbReference>
<accession>T0PLX5</accession>
<evidence type="ECO:0000259" key="10">
    <source>
        <dbReference type="PROSITE" id="PS50222"/>
    </source>
</evidence>
<dbReference type="InterPro" id="IPR031139">
    <property type="entry name" value="RPGRIP1_fam"/>
</dbReference>
<dbReference type="InterPro" id="IPR011992">
    <property type="entry name" value="EF-hand-dom_pair"/>
</dbReference>
<feature type="region of interest" description="Disordered" evidence="8">
    <location>
        <begin position="111"/>
        <end position="137"/>
    </location>
</feature>
<dbReference type="SUPFAM" id="SSF49562">
    <property type="entry name" value="C2 domain (Calcium/lipid-binding domain, CaLB)"/>
    <property type="match status" value="2"/>
</dbReference>
<dbReference type="InParanoid" id="T0PLX5"/>
<dbReference type="STRING" id="1156394.T0PLX5"/>
<dbReference type="CDD" id="cd00051">
    <property type="entry name" value="EFh"/>
    <property type="match status" value="1"/>
</dbReference>
<dbReference type="Pfam" id="PF00168">
    <property type="entry name" value="C2"/>
    <property type="match status" value="1"/>
</dbReference>
<evidence type="ECO:0000256" key="3">
    <source>
        <dbReference type="ARBA" id="ARBA00022837"/>
    </source>
</evidence>
<dbReference type="SUPFAM" id="SSF47473">
    <property type="entry name" value="EF-hand"/>
    <property type="match status" value="5"/>
</dbReference>
<dbReference type="Gene3D" id="1.10.238.10">
    <property type="entry name" value="EF-hand"/>
    <property type="match status" value="4"/>
</dbReference>
<comment type="subcellular location">
    <subcellularLocation>
        <location evidence="1">Cell projection</location>
        <location evidence="1">Cilium</location>
    </subcellularLocation>
</comment>
<evidence type="ECO:0000256" key="5">
    <source>
        <dbReference type="ARBA" id="ARBA00023069"/>
    </source>
</evidence>
<name>T0PLX5_SAPDV</name>
<organism evidence="11 12">
    <name type="scientific">Saprolegnia diclina (strain VS20)</name>
    <dbReference type="NCBI Taxonomy" id="1156394"/>
    <lineage>
        <taxon>Eukaryota</taxon>
        <taxon>Sar</taxon>
        <taxon>Stramenopiles</taxon>
        <taxon>Oomycota</taxon>
        <taxon>Saprolegniomycetes</taxon>
        <taxon>Saprolegniales</taxon>
        <taxon>Saprolegniaceae</taxon>
        <taxon>Saprolegnia</taxon>
    </lineage>
</organism>
<dbReference type="PROSITE" id="PS00018">
    <property type="entry name" value="EF_HAND_1"/>
    <property type="match status" value="1"/>
</dbReference>
<comment type="similarity">
    <text evidence="2">Belongs to the RPGRIP1 family.</text>
</comment>
<evidence type="ECO:0000256" key="6">
    <source>
        <dbReference type="ARBA" id="ARBA00023273"/>
    </source>
</evidence>
<feature type="region of interest" description="Disordered" evidence="8">
    <location>
        <begin position="48"/>
        <end position="70"/>
    </location>
</feature>
<dbReference type="InterPro" id="IPR021656">
    <property type="entry name" value="C2-C2_1"/>
</dbReference>
<dbReference type="Gene3D" id="2.60.40.150">
    <property type="entry name" value="C2 domain"/>
    <property type="match status" value="2"/>
</dbReference>
<feature type="domain" description="EF-hand" evidence="10">
    <location>
        <begin position="2305"/>
        <end position="2333"/>
    </location>
</feature>
<dbReference type="RefSeq" id="XP_008620138.1">
    <property type="nucleotide sequence ID" value="XM_008621916.1"/>
</dbReference>
<evidence type="ECO:0000313" key="12">
    <source>
        <dbReference type="Proteomes" id="UP000030762"/>
    </source>
</evidence>
<dbReference type="PROSITE" id="PS50004">
    <property type="entry name" value="C2"/>
    <property type="match status" value="1"/>
</dbReference>
<evidence type="ECO:0000256" key="1">
    <source>
        <dbReference type="ARBA" id="ARBA00004138"/>
    </source>
</evidence>
<dbReference type="Pfam" id="PF11618">
    <property type="entry name" value="C2-C2_1"/>
    <property type="match status" value="1"/>
</dbReference>
<dbReference type="PANTHER" id="PTHR14240">
    <property type="entry name" value="RETINITIS PIGMENTOSA GTPASE REGULATOR-INTERACTING PROTEIN"/>
    <property type="match status" value="1"/>
</dbReference>
<dbReference type="InterPro" id="IPR035892">
    <property type="entry name" value="C2_domain_sf"/>
</dbReference>
<dbReference type="GO" id="GO:0005929">
    <property type="term" value="C:cilium"/>
    <property type="evidence" value="ECO:0007669"/>
    <property type="project" value="UniProtKB-SubCell"/>
</dbReference>
<keyword evidence="6" id="KW-0966">Cell projection</keyword>
<dbReference type="EMBL" id="JH767232">
    <property type="protein sequence ID" value="EQC26389.1"/>
    <property type="molecule type" value="Genomic_DNA"/>
</dbReference>
<dbReference type="OrthoDB" id="2133912at2759"/>
<protein>
    <submittedName>
        <fullName evidence="11">Uncharacterized protein</fullName>
    </submittedName>
</protein>
<evidence type="ECO:0000256" key="7">
    <source>
        <dbReference type="SAM" id="Coils"/>
    </source>
</evidence>
<gene>
    <name evidence="11" type="ORF">SDRG_15734</name>
</gene>
<sequence>MADAAKATYEDKYLDLREENLALKRKKNEQEATIKRMYTKLAMIEETLKRKEREASPEATSPTKAHGKRDLDTERFVDELKRENAALRKKAQLSTEATRQLKGQLTLLKTKHPARTKKDEVSTPTASRAHAPTAPLESYAHLARDMHREKASRNPELEDALKARLVTAERRLLQLQQENEALKRAADDHDDHGDNNLRHRSHLGSVEVEQLQRELRDRQAQLVILNARFDNLESKAVAEREIQEKTLEQMESFNRVIHRLRAELQDAQMAKEQLEKRAAKTKDLKDEVAMLQDQNAKLEERMTSLCESPFINDAFQRKERIDKIVELEKQNMMLKKANETLQADAAKHVAAIQELQSNVRLTKQAKEALEQDVLRLKKELDEERNRQQFQRHQPTTILIEAPPQVAAVAPAHTPSKDASPIKVSVQTETFELPPPLSLPSKTEGMPVTARRMLDDAANKELFSPLQTDRDSSVHVLKQKVHTLQIAHLSSTQELERCEKMLQAQTSINRELSLEIEDLVSRKDASHGALLKKISTLELLTEQRLKKIAVLEAQIRQLKYLAAHPSTSRCNDDNLSLPEIDGIGGEEQVDEGCVVAGADELDQGDNLLEIWVVSAHFEPKYVHGTSCTFVLCDFYDFESQPTALLTGSDPVYNFATSYKVTADAFFLRYLASDQLALEVHQAIQGDFHVVGRTALPLRPLLASRGVLRDTSVPIRHTTTNAIIGTMNLVLRMAIPVSETWQLHLQAHPADHAFLGDTPNQNLESALVLQDAVSHLGPLNDLEIAIVAGRKLYTASGRPPSAYVHYQLLGFPDVFTDIAPHTATPSFEHSTHRFSVSVDMCLKQFFKTVSLALTLFDDNDTNATSDESSGGVLGTCNVPLKALASGDAISGWFAVLDPCGVSAGELLLTLQWKHPFQVLTELGVAPANANALTLQDVHDLMGHFSFLQDGRVCYKSFLIYAHASLYVSPAFLEMLEWFHSALRHLMHEAHAHDVPINKFLALEPKLLTQDAFVQRCKARNLIVTPNYVTLLASVLGNPNGFFHASELALHLEPSPLCQARFVAQKIRDTIRLFERQEKPSALLRPFERYDPTQCQYVSRAEFKRGLGVLGFHIYDPQQVEASNELHDEAASSLKLPASTASAPDDGKDEEVLQPKTAYSSRTKSHVATTEFEQRKAAFQERMKTAAAASQQSFVLDAPTLPSTDVAARSIQRQFRRTREPAPRAIVAPPVADVTRCTIVDVEVFVSGHMELHESVTSQWIQLCTSLDSAHAGVLSKKQMLHVLHQPPGVLALKPEHVGCLLGYFTTPGARRIAYAPLIHFLRTCASAVQQTPPLLKLLQTLLLEEAEYALFVDADSTNTGVLSYATFSDLLRHVCTVLSSTQAKLIMQLFDVSGFGVDYRAFFQYVLALPHNVQLQKIKVRLHRLSTPVLQTIKLALAQARPSDTFTKLQLATLWKQANVVDFSWSDQALLWQYVDKHQVGSIGAGTLWGLFTPPPPTSRPTTFEHLDLNTLQHLAWNARRLVVQDATLLLQAFGRYDWRKLGCIGADEFAAVLLRSGFVLPSPAVHNVLIPQFYTHGKVQYRAFVEWSHVPSVSLRGIEARLQALAQERARTENVAVSSILSQWLSAFSPPVSRAAFASTVLETLALPLSTEDVRVLLKALDPDLVDVVDHTRFVSMDSGAPVEPKPVDVPMLLSVLRSIVQLQRSKVVATFEAYDGRDAGLVEPDIFTLCWRKLGVDLSSDDVHAIYAAHAKDRHTLEYRKFLKHVLLAPETKAASPPDTQEKHHRLLVTALQDAASAADPTLWRDWIANLNDYMTQKGKTDAPPLKVPAVLAKTLPSPNLIALDRLRPLLPALVNVKTGRVSLQAVMSLLEQVARPIAKPSTPEAPAAQGRSTELQRSLHVLTLLIQNSVARGVDYRRVIEQFDADWSGAIAPLDVKAALIELGLNMVEHGPESVGYLVQHFRQSQSHANDGGGINYLHLLHEARHDVNPLWQLDESLRLRIRLKGALTTERMTHDVSIYAAIAPAFAHFDRAQQGFLSLEALELGLRALHYTVSIGDVQGLFDAMSIFKTNVISRVEFDAFVLDPYRFELLEKVGGQLWTSPTRFAAVSQRLSASDEGSNALPLQTFCSVLAEHGVALSSSEVRRLGHLFDVNRDRAISYKLFLRAMVRVRPSTRSESDEDEASTVAVVLQQLRTKPRDSVLSIFGSLDPDAHGVLPVADVFIALKHLGIVLTPPQVRELVLAFPGGDRSIQYVAMLQAALQEPVSETSDNPTPSAQDAARPIVDQLKAFLRDAAANGVSPTECFAHFDTNGSGDIDALELRKGLVKLEFPRVTDNIVSWIMDTFGVDGVLDYRHFVSHLVGRTIDVVMSDLRAALKEAKLHAKDVHHLFLRYDESYGGHVTLDQLHAVLADCRLDINESDLRLLDEAFGAAGPINYRTVLARLFGKSST</sequence>
<dbReference type="InterPro" id="IPR000008">
    <property type="entry name" value="C2_dom"/>
</dbReference>